<evidence type="ECO:0000313" key="2">
    <source>
        <dbReference type="Proteomes" id="UP000015453"/>
    </source>
</evidence>
<reference evidence="1 2" key="1">
    <citation type="journal article" date="2013" name="BMC Genomics">
        <title>The miniature genome of a carnivorous plant Genlisea aurea contains a low number of genes and short non-coding sequences.</title>
        <authorList>
            <person name="Leushkin E.V."/>
            <person name="Sutormin R.A."/>
            <person name="Nabieva E.R."/>
            <person name="Penin A.A."/>
            <person name="Kondrashov A.S."/>
            <person name="Logacheva M.D."/>
        </authorList>
    </citation>
    <scope>NUCLEOTIDE SEQUENCE [LARGE SCALE GENOMIC DNA]</scope>
</reference>
<dbReference type="Proteomes" id="UP000015453">
    <property type="component" value="Unassembled WGS sequence"/>
</dbReference>
<sequence length="132" mass="14773">MEETNHHLLLSAAAALVVVLLRTAWRLINWAYLRPKHLESILRKQGIDGNRYNLVYGDMKEAQRIIKGCTGDHHQPGRLRYQAQARRAGDRGHPELTGDVCFYWVGPTPTVVLNDSEIGEGGDEQVRISTGG</sequence>
<gene>
    <name evidence="1" type="ORF">M569_03571</name>
</gene>
<protein>
    <recommendedName>
        <fullName evidence="3">Cytochrome P450</fullName>
    </recommendedName>
</protein>
<evidence type="ECO:0000313" key="1">
    <source>
        <dbReference type="EMBL" id="EPS71190.1"/>
    </source>
</evidence>
<dbReference type="OrthoDB" id="909405at2759"/>
<name>S8CWI8_9LAMI</name>
<dbReference type="EMBL" id="AUSU01001363">
    <property type="protein sequence ID" value="EPS71190.1"/>
    <property type="molecule type" value="Genomic_DNA"/>
</dbReference>
<proteinExistence type="predicted"/>
<evidence type="ECO:0008006" key="3">
    <source>
        <dbReference type="Google" id="ProtNLM"/>
    </source>
</evidence>
<dbReference type="AlphaFoldDB" id="S8CWI8"/>
<comment type="caution">
    <text evidence="1">The sequence shown here is derived from an EMBL/GenBank/DDBJ whole genome shotgun (WGS) entry which is preliminary data.</text>
</comment>
<keyword evidence="2" id="KW-1185">Reference proteome</keyword>
<organism evidence="1 2">
    <name type="scientific">Genlisea aurea</name>
    <dbReference type="NCBI Taxonomy" id="192259"/>
    <lineage>
        <taxon>Eukaryota</taxon>
        <taxon>Viridiplantae</taxon>
        <taxon>Streptophyta</taxon>
        <taxon>Embryophyta</taxon>
        <taxon>Tracheophyta</taxon>
        <taxon>Spermatophyta</taxon>
        <taxon>Magnoliopsida</taxon>
        <taxon>eudicotyledons</taxon>
        <taxon>Gunneridae</taxon>
        <taxon>Pentapetalae</taxon>
        <taxon>asterids</taxon>
        <taxon>lamiids</taxon>
        <taxon>Lamiales</taxon>
        <taxon>Lentibulariaceae</taxon>
        <taxon>Genlisea</taxon>
    </lineage>
</organism>
<accession>S8CWI8</accession>